<dbReference type="InterPro" id="IPR003661">
    <property type="entry name" value="HisK_dim/P_dom"/>
</dbReference>
<dbReference type="SUPFAM" id="SSF55785">
    <property type="entry name" value="PYP-like sensor domain (PAS domain)"/>
    <property type="match status" value="1"/>
</dbReference>
<dbReference type="EC" id="2.7.13.3" evidence="2"/>
<keyword evidence="6" id="KW-0812">Transmembrane</keyword>
<dbReference type="PANTHER" id="PTHR43304:SF1">
    <property type="entry name" value="PAC DOMAIN-CONTAINING PROTEIN"/>
    <property type="match status" value="1"/>
</dbReference>
<keyword evidence="3" id="KW-0597">Phosphoprotein</keyword>
<dbReference type="SMART" id="SM00388">
    <property type="entry name" value="HisKA"/>
    <property type="match status" value="1"/>
</dbReference>
<keyword evidence="5" id="KW-0418">Kinase</keyword>
<dbReference type="Proteomes" id="UP000182124">
    <property type="component" value="Unassembled WGS sequence"/>
</dbReference>
<evidence type="ECO:0000256" key="5">
    <source>
        <dbReference type="ARBA" id="ARBA00022777"/>
    </source>
</evidence>
<keyword evidence="6" id="KW-0472">Membrane</keyword>
<evidence type="ECO:0000256" key="4">
    <source>
        <dbReference type="ARBA" id="ARBA00022679"/>
    </source>
</evidence>
<sequence length="593" mass="67936">MKFTGFLQKSLLLKVLFVISIAVIFFISGVTYKHLSTLSDSSIDVSRAHEVSLQLERLMSQLRDAETGSRGYIITRDSTHLEPYNYVRIRIEASFSILNHLTKNNEVQNENVALLENLVYNRLQIMENSIAFANANKTEELQLNLLRGKKTMDSIRNCIATMSELETKILSIRQQKYNNTFSNTPILIYIIILIGLILSVLSFVKINRDVNELKKANNQLSIANESSNMAEIVGNFGSWQWEIDNDKYSFSDNQYRLLGCEPQSFEANFDNLMKYIHPEDLEHVQDVMNRMIQNEKLPSFNYRIIKEDGQIRYFRGIGKLITNKSGSKTLLGTTSDITDEYNAILETEERNRELERSNKELTAFNYAASHDLQEPLRKIQTFISRLDDNEAENLSESGKDYLKRIIVAADRMRNLIDDLLQFSRSNKIEKNFETIDLNQLLDNAKLELSPTIEEKKAVILSEKLPELEVIPFQIQQLFTNLISNSLKYSKENVAPEISITAAKVTASDDERIPSASKDKYSRITFRDNGIGFEQEYAEKIFILFNRLHNKNEYAGTGIGLAICRKIVENHKGYIFADGEPNIGATFTIYLPTA</sequence>
<dbReference type="Gene3D" id="3.30.565.10">
    <property type="entry name" value="Histidine kinase-like ATPase, C-terminal domain"/>
    <property type="match status" value="1"/>
</dbReference>
<dbReference type="Pfam" id="PF02518">
    <property type="entry name" value="HATPase_c"/>
    <property type="match status" value="1"/>
</dbReference>
<evidence type="ECO:0000313" key="10">
    <source>
        <dbReference type="EMBL" id="SCX18659.1"/>
    </source>
</evidence>
<feature type="transmembrane region" description="Helical" evidence="6">
    <location>
        <begin position="186"/>
        <end position="204"/>
    </location>
</feature>
<feature type="transmembrane region" description="Helical" evidence="6">
    <location>
        <begin position="12"/>
        <end position="32"/>
    </location>
</feature>
<dbReference type="NCBIfam" id="TIGR00229">
    <property type="entry name" value="sensory_box"/>
    <property type="match status" value="1"/>
</dbReference>
<dbReference type="EMBL" id="FMTY01000010">
    <property type="protein sequence ID" value="SCX18659.1"/>
    <property type="molecule type" value="Genomic_DNA"/>
</dbReference>
<evidence type="ECO:0000259" key="7">
    <source>
        <dbReference type="PROSITE" id="PS50109"/>
    </source>
</evidence>
<dbReference type="GO" id="GO:0000155">
    <property type="term" value="F:phosphorelay sensor kinase activity"/>
    <property type="evidence" value="ECO:0007669"/>
    <property type="project" value="InterPro"/>
</dbReference>
<dbReference type="InterPro" id="IPR007891">
    <property type="entry name" value="CHASE3"/>
</dbReference>
<dbReference type="Gene3D" id="1.10.287.130">
    <property type="match status" value="1"/>
</dbReference>
<evidence type="ECO:0000256" key="6">
    <source>
        <dbReference type="SAM" id="Phobius"/>
    </source>
</evidence>
<proteinExistence type="predicted"/>
<dbReference type="PROSITE" id="PS50112">
    <property type="entry name" value="PAS"/>
    <property type="match status" value="1"/>
</dbReference>
<feature type="domain" description="Histidine kinase" evidence="7">
    <location>
        <begin position="367"/>
        <end position="593"/>
    </location>
</feature>
<dbReference type="InterPro" id="IPR052162">
    <property type="entry name" value="Sensor_kinase/Photoreceptor"/>
</dbReference>
<evidence type="ECO:0000313" key="11">
    <source>
        <dbReference type="Proteomes" id="UP000182124"/>
    </source>
</evidence>
<dbReference type="Pfam" id="PF05227">
    <property type="entry name" value="CHASE3"/>
    <property type="match status" value="1"/>
</dbReference>
<dbReference type="PROSITE" id="PS50109">
    <property type="entry name" value="HIS_KIN"/>
    <property type="match status" value="1"/>
</dbReference>
<dbReference type="PROSITE" id="PS50113">
    <property type="entry name" value="PAC"/>
    <property type="match status" value="1"/>
</dbReference>
<name>A0A1G4W8Q9_9FLAO</name>
<reference evidence="10 11" key="1">
    <citation type="submission" date="2016-10" db="EMBL/GenBank/DDBJ databases">
        <authorList>
            <person name="de Groot N.N."/>
        </authorList>
    </citation>
    <scope>NUCLEOTIDE SEQUENCE [LARGE SCALE GENOMIC DNA]</scope>
    <source>
        <strain evidence="10 11">CGMCC 1.3801</strain>
    </source>
</reference>
<feature type="domain" description="PAC" evidence="9">
    <location>
        <begin position="298"/>
        <end position="349"/>
    </location>
</feature>
<protein>
    <recommendedName>
        <fullName evidence="2">histidine kinase</fullName>
        <ecNumber evidence="2">2.7.13.3</ecNumber>
    </recommendedName>
</protein>
<dbReference type="InterPro" id="IPR003594">
    <property type="entry name" value="HATPase_dom"/>
</dbReference>
<dbReference type="Gene3D" id="2.10.70.100">
    <property type="match status" value="1"/>
</dbReference>
<dbReference type="InterPro" id="IPR035965">
    <property type="entry name" value="PAS-like_dom_sf"/>
</dbReference>
<dbReference type="InterPro" id="IPR000014">
    <property type="entry name" value="PAS"/>
</dbReference>
<dbReference type="CDD" id="cd19410">
    <property type="entry name" value="HK9-like_sensor"/>
    <property type="match status" value="1"/>
</dbReference>
<dbReference type="SMART" id="SM00387">
    <property type="entry name" value="HATPase_c"/>
    <property type="match status" value="1"/>
</dbReference>
<dbReference type="SUPFAM" id="SSF55874">
    <property type="entry name" value="ATPase domain of HSP90 chaperone/DNA topoisomerase II/histidine kinase"/>
    <property type="match status" value="1"/>
</dbReference>
<dbReference type="SUPFAM" id="SSF47384">
    <property type="entry name" value="Homodimeric domain of signal transducing histidine kinase"/>
    <property type="match status" value="1"/>
</dbReference>
<dbReference type="PRINTS" id="PR00344">
    <property type="entry name" value="BCTRLSENSOR"/>
</dbReference>
<dbReference type="CDD" id="cd00082">
    <property type="entry name" value="HisKA"/>
    <property type="match status" value="1"/>
</dbReference>
<dbReference type="InterPro" id="IPR036097">
    <property type="entry name" value="HisK_dim/P_sf"/>
</dbReference>
<dbReference type="PANTHER" id="PTHR43304">
    <property type="entry name" value="PHYTOCHROME-LIKE PROTEIN CPH1"/>
    <property type="match status" value="1"/>
</dbReference>
<gene>
    <name evidence="10" type="ORF">SAMN02927925_02717</name>
</gene>
<evidence type="ECO:0000259" key="8">
    <source>
        <dbReference type="PROSITE" id="PS50112"/>
    </source>
</evidence>
<evidence type="ECO:0000256" key="1">
    <source>
        <dbReference type="ARBA" id="ARBA00000085"/>
    </source>
</evidence>
<evidence type="ECO:0000256" key="2">
    <source>
        <dbReference type="ARBA" id="ARBA00012438"/>
    </source>
</evidence>
<accession>A0A1G4W8Q9</accession>
<feature type="domain" description="PAS" evidence="8">
    <location>
        <begin position="250"/>
        <end position="295"/>
    </location>
</feature>
<dbReference type="Pfam" id="PF00512">
    <property type="entry name" value="HisKA"/>
    <property type="match status" value="1"/>
</dbReference>
<dbReference type="InterPro" id="IPR005467">
    <property type="entry name" value="His_kinase_dom"/>
</dbReference>
<dbReference type="STRING" id="329186.SAMN02927925_02717"/>
<dbReference type="InterPro" id="IPR013655">
    <property type="entry name" value="PAS_fold_3"/>
</dbReference>
<dbReference type="InterPro" id="IPR004358">
    <property type="entry name" value="Sig_transdc_His_kin-like_C"/>
</dbReference>
<keyword evidence="4" id="KW-0808">Transferase</keyword>
<dbReference type="RefSeq" id="WP_023577576.1">
    <property type="nucleotide sequence ID" value="NZ_CBCSBQ010000021.1"/>
</dbReference>
<dbReference type="InterPro" id="IPR000700">
    <property type="entry name" value="PAS-assoc_C"/>
</dbReference>
<dbReference type="Gene3D" id="3.30.450.20">
    <property type="entry name" value="PAS domain"/>
    <property type="match status" value="1"/>
</dbReference>
<evidence type="ECO:0000259" key="9">
    <source>
        <dbReference type="PROSITE" id="PS50113"/>
    </source>
</evidence>
<dbReference type="Pfam" id="PF08447">
    <property type="entry name" value="PAS_3"/>
    <property type="match status" value="1"/>
</dbReference>
<dbReference type="InterPro" id="IPR036890">
    <property type="entry name" value="HATPase_C_sf"/>
</dbReference>
<evidence type="ECO:0000256" key="3">
    <source>
        <dbReference type="ARBA" id="ARBA00022553"/>
    </source>
</evidence>
<comment type="catalytic activity">
    <reaction evidence="1">
        <text>ATP + protein L-histidine = ADP + protein N-phospho-L-histidine.</text>
        <dbReference type="EC" id="2.7.13.3"/>
    </reaction>
</comment>
<dbReference type="eggNOG" id="COG4251">
    <property type="taxonomic scope" value="Bacteria"/>
</dbReference>
<dbReference type="CDD" id="cd00130">
    <property type="entry name" value="PAS"/>
    <property type="match status" value="1"/>
</dbReference>
<dbReference type="AlphaFoldDB" id="A0A1G4W8Q9"/>
<organism evidence="10 11">
    <name type="scientific">Flavobacterium saliperosum</name>
    <dbReference type="NCBI Taxonomy" id="329186"/>
    <lineage>
        <taxon>Bacteria</taxon>
        <taxon>Pseudomonadati</taxon>
        <taxon>Bacteroidota</taxon>
        <taxon>Flavobacteriia</taxon>
        <taxon>Flavobacteriales</taxon>
        <taxon>Flavobacteriaceae</taxon>
        <taxon>Flavobacterium</taxon>
    </lineage>
</organism>
<keyword evidence="6" id="KW-1133">Transmembrane helix</keyword>